<dbReference type="AlphaFoldDB" id="A0A7R8UK13"/>
<dbReference type="InterPro" id="IPR022048">
    <property type="entry name" value="Envelope_fusion-like"/>
</dbReference>
<protein>
    <submittedName>
        <fullName evidence="1">Uncharacterized protein</fullName>
    </submittedName>
</protein>
<evidence type="ECO:0000313" key="2">
    <source>
        <dbReference type="Proteomes" id="UP000594454"/>
    </source>
</evidence>
<name>A0A7R8UK13_HERIL</name>
<gene>
    <name evidence="1" type="ORF">HERILL_LOCUS5031</name>
</gene>
<evidence type="ECO:0000313" key="1">
    <source>
        <dbReference type="EMBL" id="CAD7081957.1"/>
    </source>
</evidence>
<accession>A0A7R8UK13</accession>
<keyword evidence="2" id="KW-1185">Reference proteome</keyword>
<organism evidence="1 2">
    <name type="scientific">Hermetia illucens</name>
    <name type="common">Black soldier fly</name>
    <dbReference type="NCBI Taxonomy" id="343691"/>
    <lineage>
        <taxon>Eukaryota</taxon>
        <taxon>Metazoa</taxon>
        <taxon>Ecdysozoa</taxon>
        <taxon>Arthropoda</taxon>
        <taxon>Hexapoda</taxon>
        <taxon>Insecta</taxon>
        <taxon>Pterygota</taxon>
        <taxon>Neoptera</taxon>
        <taxon>Endopterygota</taxon>
        <taxon>Diptera</taxon>
        <taxon>Brachycera</taxon>
        <taxon>Stratiomyomorpha</taxon>
        <taxon>Stratiomyidae</taxon>
        <taxon>Hermetiinae</taxon>
        <taxon>Hermetia</taxon>
    </lineage>
</organism>
<sequence length="249" mass="28565">MVANISKNVDRLCAQLNGIDARCGVLAATIHRWLDEGESERRQLLHVVTETPQRGKRSFFDGIGRLSKTLFGTMDSTDEKRINDGLAELDAKENRTFHLLEEQVSMMKSNYKLYNETRGQESKERKRIVLLYASLAAALNSTASAVNFEERRSDVIELFLLAQLEIQIFLDRQRTLRGIIESAKYGRLHPDLLHNQDLLALLKQLPNRDPLNVETLSLNHKLLDQLMKVRMVQSGRELVFRLDVPLLEK</sequence>
<dbReference type="Proteomes" id="UP000594454">
    <property type="component" value="Chromosome 2"/>
</dbReference>
<dbReference type="Pfam" id="PF12259">
    <property type="entry name" value="Baculo_F"/>
    <property type="match status" value="1"/>
</dbReference>
<dbReference type="EMBL" id="LR899010">
    <property type="protein sequence ID" value="CAD7081957.1"/>
    <property type="molecule type" value="Genomic_DNA"/>
</dbReference>
<reference evidence="1 2" key="1">
    <citation type="submission" date="2020-11" db="EMBL/GenBank/DDBJ databases">
        <authorList>
            <person name="Wallbank WR R."/>
            <person name="Pardo Diaz C."/>
            <person name="Kozak K."/>
            <person name="Martin S."/>
            <person name="Jiggins C."/>
            <person name="Moest M."/>
            <person name="Warren A I."/>
            <person name="Generalovic N T."/>
            <person name="Byers J.R.P. K."/>
            <person name="Montejo-Kovacevich G."/>
            <person name="Yen C E."/>
        </authorList>
    </citation>
    <scope>NUCLEOTIDE SEQUENCE [LARGE SCALE GENOMIC DNA]</scope>
</reference>
<dbReference type="InParanoid" id="A0A7R8UK13"/>
<proteinExistence type="predicted"/>